<dbReference type="PANTHER" id="PTHR43701:SF2">
    <property type="entry name" value="MEMBRANE TRANSPORTER PROTEIN YJNA-RELATED"/>
    <property type="match status" value="1"/>
</dbReference>
<feature type="transmembrane region" description="Helical" evidence="5">
    <location>
        <begin position="150"/>
        <end position="177"/>
    </location>
</feature>
<evidence type="ECO:0000313" key="6">
    <source>
        <dbReference type="EMBL" id="MFC4874177.1"/>
    </source>
</evidence>
<reference evidence="7" key="1">
    <citation type="journal article" date="2019" name="Int. J. Syst. Evol. Microbiol.">
        <title>The Global Catalogue of Microorganisms (GCM) 10K type strain sequencing project: providing services to taxonomists for standard genome sequencing and annotation.</title>
        <authorList>
            <consortium name="The Broad Institute Genomics Platform"/>
            <consortium name="The Broad Institute Genome Sequencing Center for Infectious Disease"/>
            <person name="Wu L."/>
            <person name="Ma J."/>
        </authorList>
    </citation>
    <scope>NUCLEOTIDE SEQUENCE [LARGE SCALE GENOMIC DNA]</scope>
    <source>
        <strain evidence="7">CGMCC 4.7466</strain>
    </source>
</reference>
<dbReference type="PANTHER" id="PTHR43701">
    <property type="entry name" value="MEMBRANE TRANSPORTER PROTEIN MJ0441-RELATED"/>
    <property type="match status" value="1"/>
</dbReference>
<comment type="caution">
    <text evidence="6">The sequence shown here is derived from an EMBL/GenBank/DDBJ whole genome shotgun (WGS) entry which is preliminary data.</text>
</comment>
<proteinExistence type="inferred from homology"/>
<dbReference type="Pfam" id="PF01925">
    <property type="entry name" value="TauE"/>
    <property type="match status" value="1"/>
</dbReference>
<protein>
    <recommendedName>
        <fullName evidence="5">Probable membrane transporter protein</fullName>
    </recommendedName>
</protein>
<dbReference type="InterPro" id="IPR051598">
    <property type="entry name" value="TSUP/Inactive_protease-like"/>
</dbReference>
<evidence type="ECO:0000256" key="3">
    <source>
        <dbReference type="ARBA" id="ARBA00022989"/>
    </source>
</evidence>
<dbReference type="InterPro" id="IPR002781">
    <property type="entry name" value="TM_pro_TauE-like"/>
</dbReference>
<sequence>MEIFGYIALLFVGLLLGTFGGGGAILSVPILVYLFSLDTVTSTAYSLFIVGNTSLVGCVLKYRTQMVDIRTAALFGIPSLAAIFVTRKWIVPNIPEVLLYTEGFSYTKRGLILGLFALFMILSAKPMIAQNWSLGQGSRQGDNGVFMVPAGIVTGFLTGLVGAGGGFIVILVLLHFTALPFKTIVGTTLLIVSANSLIGFTGDMLNRAIDWPFLLLITGLAMTGIFLAGHFTRKLANEQLQVAFGWFVLFMGVTIMLREITFV</sequence>
<feature type="transmembrane region" description="Helical" evidence="5">
    <location>
        <begin position="7"/>
        <end position="36"/>
    </location>
</feature>
<evidence type="ECO:0000256" key="5">
    <source>
        <dbReference type="RuleBase" id="RU363041"/>
    </source>
</evidence>
<feature type="transmembrane region" description="Helical" evidence="5">
    <location>
        <begin position="183"/>
        <end position="201"/>
    </location>
</feature>
<dbReference type="EMBL" id="JBHSJJ010000016">
    <property type="protein sequence ID" value="MFC4874177.1"/>
    <property type="molecule type" value="Genomic_DNA"/>
</dbReference>
<name>A0ABV9T5Z5_9BACT</name>
<keyword evidence="4 5" id="KW-0472">Membrane</keyword>
<gene>
    <name evidence="6" type="ORF">ACFPFU_20905</name>
</gene>
<feature type="transmembrane region" description="Helical" evidence="5">
    <location>
        <begin position="243"/>
        <end position="261"/>
    </location>
</feature>
<evidence type="ECO:0000256" key="2">
    <source>
        <dbReference type="ARBA" id="ARBA00022692"/>
    </source>
</evidence>
<keyword evidence="2 5" id="KW-0812">Transmembrane</keyword>
<comment type="subcellular location">
    <subcellularLocation>
        <location evidence="5">Cell membrane</location>
        <topology evidence="5">Multi-pass membrane protein</topology>
    </subcellularLocation>
    <subcellularLocation>
        <location evidence="1">Membrane</location>
        <topology evidence="1">Multi-pass membrane protein</topology>
    </subcellularLocation>
</comment>
<evidence type="ECO:0000256" key="4">
    <source>
        <dbReference type="ARBA" id="ARBA00023136"/>
    </source>
</evidence>
<evidence type="ECO:0000256" key="1">
    <source>
        <dbReference type="ARBA" id="ARBA00004141"/>
    </source>
</evidence>
<organism evidence="6 7">
    <name type="scientific">Negadavirga shengliensis</name>
    <dbReference type="NCBI Taxonomy" id="1389218"/>
    <lineage>
        <taxon>Bacteria</taxon>
        <taxon>Pseudomonadati</taxon>
        <taxon>Bacteroidota</taxon>
        <taxon>Cytophagia</taxon>
        <taxon>Cytophagales</taxon>
        <taxon>Cyclobacteriaceae</taxon>
        <taxon>Negadavirga</taxon>
    </lineage>
</organism>
<keyword evidence="7" id="KW-1185">Reference proteome</keyword>
<evidence type="ECO:0000313" key="7">
    <source>
        <dbReference type="Proteomes" id="UP001595818"/>
    </source>
</evidence>
<dbReference type="RefSeq" id="WP_377067778.1">
    <property type="nucleotide sequence ID" value="NZ_JBHSJJ010000016.1"/>
</dbReference>
<dbReference type="Proteomes" id="UP001595818">
    <property type="component" value="Unassembled WGS sequence"/>
</dbReference>
<keyword evidence="3 5" id="KW-1133">Transmembrane helix</keyword>
<accession>A0ABV9T5Z5</accession>
<feature type="transmembrane region" description="Helical" evidence="5">
    <location>
        <begin position="110"/>
        <end position="129"/>
    </location>
</feature>
<feature type="transmembrane region" description="Helical" evidence="5">
    <location>
        <begin position="42"/>
        <end position="60"/>
    </location>
</feature>
<feature type="transmembrane region" description="Helical" evidence="5">
    <location>
        <begin position="213"/>
        <end position="231"/>
    </location>
</feature>
<keyword evidence="5" id="KW-1003">Cell membrane</keyword>
<comment type="similarity">
    <text evidence="5">Belongs to the 4-toluene sulfonate uptake permease (TSUP) (TC 2.A.102) family.</text>
</comment>